<evidence type="ECO:0000256" key="1">
    <source>
        <dbReference type="HAMAP-Rule" id="MF_01972"/>
    </source>
</evidence>
<keyword evidence="1 2" id="KW-0223">Dioxygenase</keyword>
<comment type="pathway">
    <text evidence="1">Amino-acid degradation; L-tryptophan degradation via kynurenine pathway; L-kynurenine from L-tryptophan: step 1/2.</text>
</comment>
<dbReference type="InterPro" id="IPR037217">
    <property type="entry name" value="Trp/Indoleamine_2_3_dOase-like"/>
</dbReference>
<name>L0A2Y4_DEIPD</name>
<feature type="binding site" evidence="1">
    <location>
        <position position="334"/>
    </location>
    <ligand>
        <name>substrate</name>
    </ligand>
</feature>
<sequence length="384" mass="43821">MSTQEPSPPSDSPAPRRPTLYWEYIKVEELLALQSGLSDTDARLSNDEVMFIVVHQVDELWFKLVLRELVTVRDLFSQPHVPETALASAVRSLRRVVVLFSQLSNHFELMETLTTRDYLAFRDKLSPASGFQSAQLREIEVLLGLNDDERIPLGHEGSYQAALKHPGGEPSPALARLKARLDESVTLHSALNDWLYRTPIQGSTPDQTQDETVVDTFLNEYLQAVEREGKNFTVLAMRDALTPQDQERLQLRHERGMASARAFLHAEDVTAPMRPREKRLRAALVFIESYRELPLLSWPREVVDALVAMEQAMLVFRQRHARMVERVIGRRTGTGGSAGVDYLDQTALTYRVFKNLWAVRTLLLREEALPALRHAERYEVRVES</sequence>
<organism evidence="2 3">
    <name type="scientific">Deinococcus peraridilitoris (strain DSM 19664 / LMG 22246 / CIP 109416 / KR-200)</name>
    <dbReference type="NCBI Taxonomy" id="937777"/>
    <lineage>
        <taxon>Bacteria</taxon>
        <taxon>Thermotogati</taxon>
        <taxon>Deinococcota</taxon>
        <taxon>Deinococci</taxon>
        <taxon>Deinococcales</taxon>
        <taxon>Deinococcaceae</taxon>
        <taxon>Deinococcus</taxon>
    </lineage>
</organism>
<dbReference type="OrthoDB" id="9776847at2"/>
<comment type="function">
    <text evidence="1">Heme-dependent dioxygenase that catalyzes the oxidative cleavage of the L-tryptophan (L-Trp) pyrrole ring and converts L-tryptophan to N-formyl-L-kynurenine. Catalyzes the oxidative cleavage of the indole moiety.</text>
</comment>
<dbReference type="AlphaFoldDB" id="L0A2Y4"/>
<comment type="subunit">
    <text evidence="1">Homotetramer.</text>
</comment>
<comment type="cofactor">
    <cofactor evidence="1">
        <name>heme</name>
        <dbReference type="ChEBI" id="CHEBI:30413"/>
    </cofactor>
    <text evidence="1">Binds 1 heme group per subunit.</text>
</comment>
<dbReference type="STRING" id="937777.Deipe_2732"/>
<keyword evidence="3" id="KW-1185">Reference proteome</keyword>
<dbReference type="GO" id="GO:0019441">
    <property type="term" value="P:L-tryptophan catabolic process to kynurenine"/>
    <property type="evidence" value="ECO:0007669"/>
    <property type="project" value="UniProtKB-UniRule"/>
</dbReference>
<dbReference type="KEGG" id="dpd:Deipe_2732"/>
<dbReference type="Gene3D" id="1.10.287.3810">
    <property type="match status" value="1"/>
</dbReference>
<feature type="binding site" description="axial binding residue" evidence="1">
    <location>
        <position position="320"/>
    </location>
    <ligand>
        <name>heme</name>
        <dbReference type="ChEBI" id="CHEBI:30413"/>
    </ligand>
    <ligandPart>
        <name>Fe</name>
        <dbReference type="ChEBI" id="CHEBI:18248"/>
    </ligandPart>
</feature>
<dbReference type="HOGENOM" id="CLU_045599_1_1_0"/>
<keyword evidence="1" id="KW-0408">Iron</keyword>
<protein>
    <recommendedName>
        <fullName evidence="1">Tryptophan 2,3-dioxygenase</fullName>
        <shortName evidence="1">TDO</shortName>
        <ecNumber evidence="1">1.13.11.11</ecNumber>
    </recommendedName>
    <alternativeName>
        <fullName evidence="1">Tryptamin 2,3-dioxygenase</fullName>
    </alternativeName>
    <alternativeName>
        <fullName evidence="1">Tryptophan oxygenase</fullName>
        <shortName evidence="1">TO</shortName>
        <shortName evidence="1">TRPO</shortName>
    </alternativeName>
    <alternativeName>
        <fullName evidence="1">Tryptophan pyrrolase</fullName>
    </alternativeName>
    <alternativeName>
        <fullName evidence="1">Tryptophanase</fullName>
    </alternativeName>
</protein>
<dbReference type="InterPro" id="IPR004981">
    <property type="entry name" value="Trp_2_3_dOase"/>
</dbReference>
<dbReference type="HAMAP" id="MF_01972">
    <property type="entry name" value="T23O"/>
    <property type="match status" value="1"/>
</dbReference>
<comment type="similarity">
    <text evidence="1">Belongs to the tryptophan 2,3-dioxygenase family.</text>
</comment>
<evidence type="ECO:0000313" key="2">
    <source>
        <dbReference type="EMBL" id="AFZ68196.1"/>
    </source>
</evidence>
<dbReference type="PANTHER" id="PTHR10138">
    <property type="entry name" value="TRYPTOPHAN 2,3-DIOXYGENASE"/>
    <property type="match status" value="1"/>
</dbReference>
<feature type="binding site" evidence="1">
    <location>
        <position position="122"/>
    </location>
    <ligand>
        <name>substrate</name>
    </ligand>
</feature>
<reference evidence="3" key="1">
    <citation type="submission" date="2012-03" db="EMBL/GenBank/DDBJ databases">
        <title>Complete sequence of chromosome of Deinococcus peraridilitoris DSM 19664.</title>
        <authorList>
            <person name="Lucas S."/>
            <person name="Copeland A."/>
            <person name="Lapidus A."/>
            <person name="Glavina del Rio T."/>
            <person name="Dalin E."/>
            <person name="Tice H."/>
            <person name="Bruce D."/>
            <person name="Goodwin L."/>
            <person name="Pitluck S."/>
            <person name="Peters L."/>
            <person name="Mikhailova N."/>
            <person name="Lu M."/>
            <person name="Kyrpides N."/>
            <person name="Mavromatis K."/>
            <person name="Ivanova N."/>
            <person name="Brettin T."/>
            <person name="Detter J.C."/>
            <person name="Han C."/>
            <person name="Larimer F."/>
            <person name="Land M."/>
            <person name="Hauser L."/>
            <person name="Markowitz V."/>
            <person name="Cheng J.-F."/>
            <person name="Hugenholtz P."/>
            <person name="Woyke T."/>
            <person name="Wu D."/>
            <person name="Pukall R."/>
            <person name="Steenblock K."/>
            <person name="Brambilla E."/>
            <person name="Klenk H.-P."/>
            <person name="Eisen J.A."/>
        </authorList>
    </citation>
    <scope>NUCLEOTIDE SEQUENCE [LARGE SCALE GENOMIC DNA]</scope>
    <source>
        <strain evidence="3">DSM 19664 / LMG 22246 / CIP 109416 / KR-200</strain>
    </source>
</reference>
<dbReference type="Gene3D" id="1.20.58.480">
    <property type="match status" value="1"/>
</dbReference>
<dbReference type="PATRIC" id="fig|937777.3.peg.2745"/>
<proteinExistence type="inferred from homology"/>
<comment type="catalytic activity">
    <reaction evidence="1">
        <text>L-tryptophan + O2 = N-formyl-L-kynurenine</text>
        <dbReference type="Rhea" id="RHEA:24536"/>
        <dbReference type="ChEBI" id="CHEBI:15379"/>
        <dbReference type="ChEBI" id="CHEBI:57912"/>
        <dbReference type="ChEBI" id="CHEBI:58629"/>
        <dbReference type="EC" id="1.13.11.11"/>
    </reaction>
</comment>
<dbReference type="eggNOG" id="COG3483">
    <property type="taxonomic scope" value="Bacteria"/>
</dbReference>
<dbReference type="Pfam" id="PF03301">
    <property type="entry name" value="Trp_dioxygenase"/>
    <property type="match status" value="1"/>
</dbReference>
<dbReference type="GO" id="GO:0020037">
    <property type="term" value="F:heme binding"/>
    <property type="evidence" value="ECO:0007669"/>
    <property type="project" value="UniProtKB-UniRule"/>
</dbReference>
<feature type="binding site" evidence="1">
    <location>
        <position position="118"/>
    </location>
    <ligand>
        <name>substrate</name>
    </ligand>
</feature>
<keyword evidence="1" id="KW-0560">Oxidoreductase</keyword>
<accession>L0A2Y4</accession>
<dbReference type="EC" id="1.13.11.11" evidence="1"/>
<dbReference type="GO" id="GO:0019442">
    <property type="term" value="P:L-tryptophan catabolic process to acetyl-CoA"/>
    <property type="evidence" value="ECO:0007669"/>
    <property type="project" value="TreeGrafter"/>
</dbReference>
<keyword evidence="1" id="KW-0479">Metal-binding</keyword>
<dbReference type="GO" id="GO:0004833">
    <property type="term" value="F:L-tryptophan 2,3-dioxygenase activity"/>
    <property type="evidence" value="ECO:0007669"/>
    <property type="project" value="UniProtKB-UniRule"/>
</dbReference>
<dbReference type="Proteomes" id="UP000010467">
    <property type="component" value="Chromosome"/>
</dbReference>
<dbReference type="RefSeq" id="WP_015236498.1">
    <property type="nucleotide sequence ID" value="NC_019793.1"/>
</dbReference>
<dbReference type="UniPathway" id="UPA00333">
    <property type="reaction ID" value="UER00453"/>
</dbReference>
<gene>
    <name evidence="1" type="primary">kynA</name>
    <name evidence="2" type="ordered locus">Deipe_2732</name>
</gene>
<dbReference type="SUPFAM" id="SSF140959">
    <property type="entry name" value="Indolic compounds 2,3-dioxygenase-like"/>
    <property type="match status" value="1"/>
</dbReference>
<keyword evidence="1" id="KW-0823">Tryptophan catabolism</keyword>
<evidence type="ECO:0000313" key="3">
    <source>
        <dbReference type="Proteomes" id="UP000010467"/>
    </source>
</evidence>
<dbReference type="GO" id="GO:0046872">
    <property type="term" value="F:metal ion binding"/>
    <property type="evidence" value="ECO:0007669"/>
    <property type="project" value="UniProtKB-KW"/>
</dbReference>
<feature type="binding site" evidence="1">
    <location>
        <begin position="51"/>
        <end position="55"/>
    </location>
    <ligand>
        <name>substrate</name>
    </ligand>
</feature>
<dbReference type="PANTHER" id="PTHR10138:SF0">
    <property type="entry name" value="TRYPTOPHAN 2,3-DIOXYGENASE"/>
    <property type="match status" value="1"/>
</dbReference>
<dbReference type="EMBL" id="CP003382">
    <property type="protein sequence ID" value="AFZ68196.1"/>
    <property type="molecule type" value="Genomic_DNA"/>
</dbReference>
<keyword evidence="1" id="KW-0349">Heme</keyword>